<comment type="caution">
    <text evidence="2">The sequence shown here is derived from an EMBL/GenBank/DDBJ whole genome shotgun (WGS) entry which is preliminary data.</text>
</comment>
<proteinExistence type="predicted"/>
<dbReference type="Proteomes" id="UP000622533">
    <property type="component" value="Unassembled WGS sequence"/>
</dbReference>
<reference evidence="2" key="1">
    <citation type="submission" date="2020-10" db="EMBL/GenBank/DDBJ databases">
        <authorList>
            <person name="Castelo-Branco R."/>
            <person name="Eusebio N."/>
            <person name="Adriana R."/>
            <person name="Vieira A."/>
            <person name="Brugerolle De Fraissinette N."/>
            <person name="Rezende De Castro R."/>
            <person name="Schneider M.P."/>
            <person name="Vasconcelos V."/>
            <person name="Leao P.N."/>
        </authorList>
    </citation>
    <scope>NUCLEOTIDE SEQUENCE</scope>
    <source>
        <strain evidence="2">LEGE 12446</strain>
    </source>
</reference>
<dbReference type="AlphaFoldDB" id="A0A8J6ZLR7"/>
<evidence type="ECO:0000256" key="1">
    <source>
        <dbReference type="SAM" id="MobiDB-lite"/>
    </source>
</evidence>
<feature type="region of interest" description="Disordered" evidence="1">
    <location>
        <begin position="111"/>
        <end position="134"/>
    </location>
</feature>
<keyword evidence="3" id="KW-1185">Reference proteome</keyword>
<dbReference type="EMBL" id="JADEXS010000115">
    <property type="protein sequence ID" value="MBE9022917.1"/>
    <property type="molecule type" value="Genomic_DNA"/>
</dbReference>
<evidence type="ECO:0000313" key="2">
    <source>
        <dbReference type="EMBL" id="MBE9022917.1"/>
    </source>
</evidence>
<accession>A0A8J6ZLR7</accession>
<organism evidence="2 3">
    <name type="scientific">Desmonostoc muscorum LEGE 12446</name>
    <dbReference type="NCBI Taxonomy" id="1828758"/>
    <lineage>
        <taxon>Bacteria</taxon>
        <taxon>Bacillati</taxon>
        <taxon>Cyanobacteriota</taxon>
        <taxon>Cyanophyceae</taxon>
        <taxon>Nostocales</taxon>
        <taxon>Nostocaceae</taxon>
        <taxon>Desmonostoc</taxon>
    </lineage>
</organism>
<name>A0A8J6ZLR7_DESMC</name>
<sequence>MNELKEIKLWDDWDDINLSTPERRIERLEILLCQKVHKGEDISECLQVLEYLKNRTTQQKLESVFFRQVQSKLIFNSWQIIGQATLIFLVAIPCCFATYKIATSSLISSNSSSELSQGKQLSKNTPPHGKKHHR</sequence>
<dbReference type="RefSeq" id="WP_193916118.1">
    <property type="nucleotide sequence ID" value="NZ_JADEXS020000002.1"/>
</dbReference>
<gene>
    <name evidence="2" type="ORF">IQ276_10880</name>
</gene>
<evidence type="ECO:0000313" key="3">
    <source>
        <dbReference type="Proteomes" id="UP000622533"/>
    </source>
</evidence>
<protein>
    <submittedName>
        <fullName evidence="2">Uncharacterized protein</fullName>
    </submittedName>
</protein>